<keyword evidence="3" id="KW-1185">Reference proteome</keyword>
<dbReference type="EMBL" id="JAMLDY010000001">
    <property type="protein sequence ID" value="MCP3733528.1"/>
    <property type="molecule type" value="Genomic_DNA"/>
</dbReference>
<name>A0A9X2KS78_9SPHN</name>
<protein>
    <submittedName>
        <fullName evidence="2">Uncharacterized protein</fullName>
    </submittedName>
</protein>
<gene>
    <name evidence="2" type="ORF">M9979_01335</name>
</gene>
<dbReference type="AlphaFoldDB" id="A0A9X2KS78"/>
<evidence type="ECO:0000313" key="3">
    <source>
        <dbReference type="Proteomes" id="UP001139486"/>
    </source>
</evidence>
<sequence length="108" mass="10897">MKVLLLVAAAAIASPALAQTAPAPAATAGAPAVAAHYSVEATDLGTLLDNPQTKAIIDKHIPGMSSNPQIEMARGMTLKVIQPYAADTVTDAALAAIDADLAKVPVKK</sequence>
<keyword evidence="1" id="KW-0732">Signal</keyword>
<comment type="caution">
    <text evidence="2">The sequence shown here is derived from an EMBL/GenBank/DDBJ whole genome shotgun (WGS) entry which is preliminary data.</text>
</comment>
<evidence type="ECO:0000313" key="2">
    <source>
        <dbReference type="EMBL" id="MCP3733528.1"/>
    </source>
</evidence>
<dbReference type="Proteomes" id="UP001139486">
    <property type="component" value="Unassembled WGS sequence"/>
</dbReference>
<reference evidence="2" key="1">
    <citation type="submission" date="2022-05" db="EMBL/GenBank/DDBJ databases">
        <title>Sphingomonas sp. strain RP10 Genome sequencing and assembly.</title>
        <authorList>
            <person name="Kim I."/>
        </authorList>
    </citation>
    <scope>NUCLEOTIDE SEQUENCE</scope>
    <source>
        <strain evidence="2">RP10</strain>
    </source>
</reference>
<evidence type="ECO:0000256" key="1">
    <source>
        <dbReference type="SAM" id="SignalP"/>
    </source>
</evidence>
<organism evidence="2 3">
    <name type="scientific">Sphingomonas liriopis</name>
    <dbReference type="NCBI Taxonomy" id="2949094"/>
    <lineage>
        <taxon>Bacteria</taxon>
        <taxon>Pseudomonadati</taxon>
        <taxon>Pseudomonadota</taxon>
        <taxon>Alphaproteobacteria</taxon>
        <taxon>Sphingomonadales</taxon>
        <taxon>Sphingomonadaceae</taxon>
        <taxon>Sphingomonas</taxon>
    </lineage>
</organism>
<feature type="chain" id="PRO_5040755091" evidence="1">
    <location>
        <begin position="19"/>
        <end position="108"/>
    </location>
</feature>
<accession>A0A9X2KS78</accession>
<feature type="signal peptide" evidence="1">
    <location>
        <begin position="1"/>
        <end position="18"/>
    </location>
</feature>
<proteinExistence type="predicted"/>
<dbReference type="RefSeq" id="WP_254287523.1">
    <property type="nucleotide sequence ID" value="NZ_JAMLDY010000001.1"/>
</dbReference>